<proteinExistence type="predicted"/>
<gene>
    <name evidence="1" type="ORF">N7509_007891</name>
</gene>
<dbReference type="RefSeq" id="XP_056488079.1">
    <property type="nucleotide sequence ID" value="XM_056632528.1"/>
</dbReference>
<reference evidence="1" key="1">
    <citation type="submission" date="2022-12" db="EMBL/GenBank/DDBJ databases">
        <authorList>
            <person name="Petersen C."/>
        </authorList>
    </citation>
    <scope>NUCLEOTIDE SEQUENCE</scope>
    <source>
        <strain evidence="1">IBT 29677</strain>
    </source>
</reference>
<protein>
    <submittedName>
        <fullName evidence="1">Uncharacterized protein</fullName>
    </submittedName>
</protein>
<name>A0A9W9VZX8_9EURO</name>
<dbReference type="Proteomes" id="UP001147747">
    <property type="component" value="Unassembled WGS sequence"/>
</dbReference>
<dbReference type="OrthoDB" id="4251710at2759"/>
<keyword evidence="2" id="KW-1185">Reference proteome</keyword>
<evidence type="ECO:0000313" key="1">
    <source>
        <dbReference type="EMBL" id="KAJ5392401.1"/>
    </source>
</evidence>
<evidence type="ECO:0000313" key="2">
    <source>
        <dbReference type="Proteomes" id="UP001147747"/>
    </source>
</evidence>
<accession>A0A9W9VZX8</accession>
<comment type="caution">
    <text evidence="1">The sequence shown here is derived from an EMBL/GenBank/DDBJ whole genome shotgun (WGS) entry which is preliminary data.</text>
</comment>
<dbReference type="GeneID" id="81371508"/>
<organism evidence="1 2">
    <name type="scientific">Penicillium cosmopolitanum</name>
    <dbReference type="NCBI Taxonomy" id="1131564"/>
    <lineage>
        <taxon>Eukaryota</taxon>
        <taxon>Fungi</taxon>
        <taxon>Dikarya</taxon>
        <taxon>Ascomycota</taxon>
        <taxon>Pezizomycotina</taxon>
        <taxon>Eurotiomycetes</taxon>
        <taxon>Eurotiomycetidae</taxon>
        <taxon>Eurotiales</taxon>
        <taxon>Aspergillaceae</taxon>
        <taxon>Penicillium</taxon>
    </lineage>
</organism>
<reference evidence="1" key="2">
    <citation type="journal article" date="2023" name="IMA Fungus">
        <title>Comparative genomic study of the Penicillium genus elucidates a diverse pangenome and 15 lateral gene transfer events.</title>
        <authorList>
            <person name="Petersen C."/>
            <person name="Sorensen T."/>
            <person name="Nielsen M.R."/>
            <person name="Sondergaard T.E."/>
            <person name="Sorensen J.L."/>
            <person name="Fitzpatrick D.A."/>
            <person name="Frisvad J.C."/>
            <person name="Nielsen K.L."/>
        </authorList>
    </citation>
    <scope>NUCLEOTIDE SEQUENCE</scope>
    <source>
        <strain evidence="1">IBT 29677</strain>
    </source>
</reference>
<sequence length="205" mass="23751">MRPPAPTQPNRAACEAFITERKRIVDQISGWAGRLNQKEADSIIYDIRQLISILREWDDLRGDETGNCFHQKVQKIMDSLEFVWHQVDKWLEADWLKERGLDANTRDFPVGSFYYISQVFNIVGWQIGRLTLQGYDYSDTYAVETARRLEETEWGYVTWGRCRGPAMTLTEENDPNGDIAKLLVFWNRIHIDLISGCACLQCLGV</sequence>
<dbReference type="EMBL" id="JAPZBU010000008">
    <property type="protein sequence ID" value="KAJ5392401.1"/>
    <property type="molecule type" value="Genomic_DNA"/>
</dbReference>
<dbReference type="AlphaFoldDB" id="A0A9W9VZX8"/>